<dbReference type="OrthoDB" id="9115471at2"/>
<feature type="signal peptide" evidence="1">
    <location>
        <begin position="1"/>
        <end position="24"/>
    </location>
</feature>
<evidence type="ECO:0000313" key="2">
    <source>
        <dbReference type="EMBL" id="SEK04174.1"/>
    </source>
</evidence>
<dbReference type="RefSeq" id="WP_090871913.1">
    <property type="nucleotide sequence ID" value="NZ_FNYE01000033.1"/>
</dbReference>
<dbReference type="Proteomes" id="UP000198866">
    <property type="component" value="Unassembled WGS sequence"/>
</dbReference>
<organism evidence="2 3">
    <name type="scientific">Paraburkholderia diazotrophica</name>
    <dbReference type="NCBI Taxonomy" id="667676"/>
    <lineage>
        <taxon>Bacteria</taxon>
        <taxon>Pseudomonadati</taxon>
        <taxon>Pseudomonadota</taxon>
        <taxon>Betaproteobacteria</taxon>
        <taxon>Burkholderiales</taxon>
        <taxon>Burkholderiaceae</taxon>
        <taxon>Paraburkholderia</taxon>
    </lineage>
</organism>
<gene>
    <name evidence="2" type="ORF">SAMN05192539_103335</name>
</gene>
<proteinExistence type="predicted"/>
<dbReference type="EMBL" id="FNYE01000033">
    <property type="protein sequence ID" value="SEK04174.1"/>
    <property type="molecule type" value="Genomic_DNA"/>
</dbReference>
<accession>A0A1H7DS13</accession>
<name>A0A1H7DS13_9BURK</name>
<dbReference type="AlphaFoldDB" id="A0A1H7DS13"/>
<feature type="chain" id="PRO_5011502667" evidence="1">
    <location>
        <begin position="25"/>
        <end position="128"/>
    </location>
</feature>
<evidence type="ECO:0000313" key="3">
    <source>
        <dbReference type="Proteomes" id="UP000198866"/>
    </source>
</evidence>
<evidence type="ECO:0000256" key="1">
    <source>
        <dbReference type="SAM" id="SignalP"/>
    </source>
</evidence>
<reference evidence="3" key="1">
    <citation type="submission" date="2016-10" db="EMBL/GenBank/DDBJ databases">
        <authorList>
            <person name="Varghese N."/>
            <person name="Submissions S."/>
        </authorList>
    </citation>
    <scope>NUCLEOTIDE SEQUENCE [LARGE SCALE GENOMIC DNA]</scope>
    <source>
        <strain evidence="3">LMG 26031</strain>
    </source>
</reference>
<keyword evidence="1" id="KW-0732">Signal</keyword>
<protein>
    <submittedName>
        <fullName evidence="2">Uncharacterized protein</fullName>
    </submittedName>
</protein>
<keyword evidence="3" id="KW-1185">Reference proteome</keyword>
<sequence length="128" mass="13139">MNIRSAYTSAIAAMGIACSTSAFAGTVFVHAAYVPAVVYAPPRTLYYVPPQPPYVVPVVPVVTRVPVAPVVPVVPYVAVVPPPAPAKPLPYATVAVPIVAPPAYAVAPARSIVYAQPVAVVPGVVVTR</sequence>
<dbReference type="PROSITE" id="PS51257">
    <property type="entry name" value="PROKAR_LIPOPROTEIN"/>
    <property type="match status" value="1"/>
</dbReference>